<protein>
    <submittedName>
        <fullName evidence="1">Uncharacterized conserved protein</fullName>
    </submittedName>
</protein>
<dbReference type="PIRSF" id="PIRSF021377">
    <property type="entry name" value="YtfJ"/>
    <property type="match status" value="1"/>
</dbReference>
<dbReference type="RefSeq" id="WP_115310575.1">
    <property type="nucleotide sequence ID" value="NZ_UHIO01000001.1"/>
</dbReference>
<dbReference type="InterPro" id="IPR014229">
    <property type="entry name" value="Spore_YtfJ"/>
</dbReference>
<dbReference type="Proteomes" id="UP000255367">
    <property type="component" value="Unassembled WGS sequence"/>
</dbReference>
<dbReference type="PANTHER" id="PTHR39162:SF1">
    <property type="entry name" value="SPORULATION PROTEIN YTFJ"/>
    <property type="match status" value="1"/>
</dbReference>
<evidence type="ECO:0000313" key="2">
    <source>
        <dbReference type="Proteomes" id="UP000255367"/>
    </source>
</evidence>
<gene>
    <name evidence="1" type="ORF">NCTC12020_01440</name>
</gene>
<dbReference type="AlphaFoldDB" id="A0A380NLW3"/>
<reference evidence="1 2" key="1">
    <citation type="submission" date="2018-06" db="EMBL/GenBank/DDBJ databases">
        <authorList>
            <consortium name="Pathogen Informatics"/>
            <person name="Doyle S."/>
        </authorList>
    </citation>
    <scope>NUCLEOTIDE SEQUENCE [LARGE SCALE GENOMIC DNA]</scope>
    <source>
        <strain evidence="1 2">NCTC12020</strain>
    </source>
</reference>
<evidence type="ECO:0000313" key="1">
    <source>
        <dbReference type="EMBL" id="SUP43974.1"/>
    </source>
</evidence>
<name>A0A380NLW3_9FIRM</name>
<keyword evidence="2" id="KW-1185">Reference proteome</keyword>
<sequence length="124" mass="13351">MENKCTFIKDNLEPIFEKFKDMIKVETVVGEAIQIGDATLVPFVDVTMGFGSGGAGKADCGGAGGGAKLEPTAILVIKGERVELFNIKGSAKYSGFDRLIGMVPEVISKLKKDKYIYINENDAK</sequence>
<accession>A0A380NLW3</accession>
<proteinExistence type="predicted"/>
<dbReference type="EMBL" id="UHIO01000001">
    <property type="protein sequence ID" value="SUP43974.1"/>
    <property type="molecule type" value="Genomic_DNA"/>
</dbReference>
<dbReference type="Pfam" id="PF09579">
    <property type="entry name" value="Spore_YtfJ"/>
    <property type="match status" value="1"/>
</dbReference>
<dbReference type="OrthoDB" id="1711150at2"/>
<organism evidence="1 2">
    <name type="scientific">Veillonella criceti</name>
    <dbReference type="NCBI Taxonomy" id="103891"/>
    <lineage>
        <taxon>Bacteria</taxon>
        <taxon>Bacillati</taxon>
        <taxon>Bacillota</taxon>
        <taxon>Negativicutes</taxon>
        <taxon>Veillonellales</taxon>
        <taxon>Veillonellaceae</taxon>
        <taxon>Veillonella</taxon>
    </lineage>
</organism>
<dbReference type="PANTHER" id="PTHR39162">
    <property type="entry name" value="GLL3345 PROTEIN"/>
    <property type="match status" value="1"/>
</dbReference>